<evidence type="ECO:0000259" key="2">
    <source>
        <dbReference type="Pfam" id="PF13556"/>
    </source>
</evidence>
<dbReference type="STRING" id="568768.GCA_000406125_03234"/>
<dbReference type="InterPro" id="IPR051448">
    <property type="entry name" value="CdaR-like_regulators"/>
</dbReference>
<dbReference type="Pfam" id="PF13556">
    <property type="entry name" value="HTH_30"/>
    <property type="match status" value="1"/>
</dbReference>
<keyword evidence="5" id="KW-1185">Reference proteome</keyword>
<protein>
    <submittedName>
        <fullName evidence="4">Polyketide synthase regulator</fullName>
    </submittedName>
</protein>
<feature type="domain" description="PucR C-terminal helix-turn-helix" evidence="2">
    <location>
        <begin position="229"/>
        <end position="287"/>
    </location>
</feature>
<accession>A0A5B8I0Z1</accession>
<dbReference type="PANTHER" id="PTHR33744:SF1">
    <property type="entry name" value="DNA-BINDING TRANSCRIPTIONAL ACTIVATOR ADER"/>
    <property type="match status" value="1"/>
</dbReference>
<organism evidence="4 5">
    <name type="scientific">Dickeya poaceiphila</name>
    <dbReference type="NCBI Taxonomy" id="568768"/>
    <lineage>
        <taxon>Bacteria</taxon>
        <taxon>Pseudomonadati</taxon>
        <taxon>Pseudomonadota</taxon>
        <taxon>Gammaproteobacteria</taxon>
        <taxon>Enterobacterales</taxon>
        <taxon>Pectobacteriaceae</taxon>
        <taxon>Dickeya</taxon>
    </lineage>
</organism>
<dbReference type="SUPFAM" id="SSF46689">
    <property type="entry name" value="Homeodomain-like"/>
    <property type="match status" value="1"/>
</dbReference>
<dbReference type="InterPro" id="IPR042070">
    <property type="entry name" value="PucR_C-HTH_sf"/>
</dbReference>
<reference evidence="4 5" key="1">
    <citation type="journal article" date="2019" name="Environ. Microbiol.">
        <title>The phytopathogenic nature of Dickeya aquatica 174/2 and the dynamic early evolution of Dickeya pathogenicity.</title>
        <authorList>
            <person name="Duprey A."/>
            <person name="Taib N."/>
            <person name="Leonard S."/>
            <person name="Garin T."/>
            <person name="Flandrois J.P."/>
            <person name="Nasser W."/>
            <person name="Brochier-Armanet C."/>
            <person name="Reverchon S."/>
        </authorList>
    </citation>
    <scope>NUCLEOTIDE SEQUENCE [LARGE SCALE GENOMIC DNA]</scope>
    <source>
        <strain evidence="4 5">NCPPB 569</strain>
    </source>
</reference>
<dbReference type="InterPro" id="IPR009057">
    <property type="entry name" value="Homeodomain-like_sf"/>
</dbReference>
<dbReference type="InterPro" id="IPR025736">
    <property type="entry name" value="PucR_C-HTH_dom"/>
</dbReference>
<dbReference type="AlphaFoldDB" id="A0A5B8I0Z1"/>
<dbReference type="EMBL" id="CP042220">
    <property type="protein sequence ID" value="QDX29032.1"/>
    <property type="molecule type" value="Genomic_DNA"/>
</dbReference>
<gene>
    <name evidence="4" type="ORF">Dpoa569_0000739</name>
</gene>
<evidence type="ECO:0000313" key="5">
    <source>
        <dbReference type="Proteomes" id="UP000320591"/>
    </source>
</evidence>
<name>A0A5B8I0Z1_9GAMM</name>
<dbReference type="RefSeq" id="WP_042872596.1">
    <property type="nucleotide sequence ID" value="NZ_CM001975.1"/>
</dbReference>
<evidence type="ECO:0000313" key="4">
    <source>
        <dbReference type="EMBL" id="QDX29032.1"/>
    </source>
</evidence>
<dbReference type="Proteomes" id="UP000320591">
    <property type="component" value="Chromosome"/>
</dbReference>
<sequence length="313" mass="35150">MSASHHRKVFYRHSESDRDKWRSDILLQLLTSDSLDLSLIYLRAARLQWPLDQPHRVIAWRLCDIASLFSSPHDACPEAQTYPEAQLHGAHQQLQQQLQKRMPDALPPVTLGDLWLTVLPANSPLLQQRHHGLAAFRQAVNADIAPLTLHGGISGPVSTASHYRRGLNEARQALNAAAAMRPETGLCDYTEPGVLQLLNAVSDPALLTRFMHNILDNLMENSRKSPYLLIETLDAVLQENSNLLKAAERLDIHRNTLHQRLQRIEQLSGSSLNDPLFRLSATVALLIWRLSGSPTQETAIPLFNILPQEQESL</sequence>
<dbReference type="PANTHER" id="PTHR33744">
    <property type="entry name" value="CARBOHYDRATE DIACID REGULATOR"/>
    <property type="match status" value="1"/>
</dbReference>
<evidence type="ECO:0000256" key="1">
    <source>
        <dbReference type="ARBA" id="ARBA00006754"/>
    </source>
</evidence>
<dbReference type="Pfam" id="PF17853">
    <property type="entry name" value="GGDEF_2"/>
    <property type="match status" value="1"/>
</dbReference>
<proteinExistence type="inferred from homology"/>
<feature type="domain" description="CdaR GGDEF-like" evidence="3">
    <location>
        <begin position="40"/>
        <end position="175"/>
    </location>
</feature>
<comment type="similarity">
    <text evidence="1">Belongs to the CdaR family.</text>
</comment>
<evidence type="ECO:0000259" key="3">
    <source>
        <dbReference type="Pfam" id="PF17853"/>
    </source>
</evidence>
<dbReference type="KEGG" id="dic:Dpoa569_0000739"/>
<dbReference type="OrthoDB" id="9792148at2"/>
<dbReference type="InterPro" id="IPR041522">
    <property type="entry name" value="CdaR_GGDEF"/>
</dbReference>
<dbReference type="Gene3D" id="1.10.10.2840">
    <property type="entry name" value="PucR C-terminal helix-turn-helix domain"/>
    <property type="match status" value="1"/>
</dbReference>